<gene>
    <name evidence="1" type="ORF">WICPIJ_008622</name>
</gene>
<reference evidence="1" key="2">
    <citation type="submission" date="2021-01" db="EMBL/GenBank/DDBJ databases">
        <authorList>
            <person name="Schikora-Tamarit M.A."/>
        </authorList>
    </citation>
    <scope>NUCLEOTIDE SEQUENCE</scope>
    <source>
        <strain evidence="1">CBS2887</strain>
    </source>
</reference>
<dbReference type="AlphaFoldDB" id="A0A9P8PY42"/>
<dbReference type="Proteomes" id="UP000774326">
    <property type="component" value="Unassembled WGS sequence"/>
</dbReference>
<evidence type="ECO:0000313" key="2">
    <source>
        <dbReference type="Proteomes" id="UP000774326"/>
    </source>
</evidence>
<reference evidence="1" key="1">
    <citation type="journal article" date="2021" name="Open Biol.">
        <title>Shared evolutionary footprints suggest mitochondrial oxidative damage underlies multiple complex I losses in fungi.</title>
        <authorList>
            <person name="Schikora-Tamarit M.A."/>
            <person name="Marcet-Houben M."/>
            <person name="Nosek J."/>
            <person name="Gabaldon T."/>
        </authorList>
    </citation>
    <scope>NUCLEOTIDE SEQUENCE</scope>
    <source>
        <strain evidence="1">CBS2887</strain>
    </source>
</reference>
<name>A0A9P8PY42_WICPI</name>
<dbReference type="EMBL" id="JAEUBG010004944">
    <property type="protein sequence ID" value="KAH3679419.1"/>
    <property type="molecule type" value="Genomic_DNA"/>
</dbReference>
<accession>A0A9P8PY42</accession>
<keyword evidence="2" id="KW-1185">Reference proteome</keyword>
<evidence type="ECO:0000313" key="1">
    <source>
        <dbReference type="EMBL" id="KAH3679419.1"/>
    </source>
</evidence>
<comment type="caution">
    <text evidence="1">The sequence shown here is derived from an EMBL/GenBank/DDBJ whole genome shotgun (WGS) entry which is preliminary data.</text>
</comment>
<proteinExistence type="predicted"/>
<protein>
    <submittedName>
        <fullName evidence="1">Uncharacterized protein</fullName>
    </submittedName>
</protein>
<organism evidence="1 2">
    <name type="scientific">Wickerhamomyces pijperi</name>
    <name type="common">Yeast</name>
    <name type="synonym">Pichia pijperi</name>
    <dbReference type="NCBI Taxonomy" id="599730"/>
    <lineage>
        <taxon>Eukaryota</taxon>
        <taxon>Fungi</taxon>
        <taxon>Dikarya</taxon>
        <taxon>Ascomycota</taxon>
        <taxon>Saccharomycotina</taxon>
        <taxon>Saccharomycetes</taxon>
        <taxon>Phaffomycetales</taxon>
        <taxon>Wickerhamomycetaceae</taxon>
        <taxon>Wickerhamomyces</taxon>
    </lineage>
</organism>
<sequence length="205" mass="22319">MNGDRNQDGKLVDAVFVVVRQFQLQGDIDGVVVVSGQPGGDLNRQELGVVLLTDTSPSKHTQAWKIDVAVCVAVAVADGIAVVVVEEEEPGCTVQAVGLSMAQRLRPQKRRRIASWKTYPTANLCPLELVWRCKWIGAQLGLGYRTVVEFGIRFCTQDLKGTVKDLVFVDGSQHGSHRLCEKVQSVNVLKNVGLAVGDKNQVQVV</sequence>